<evidence type="ECO:0000313" key="1">
    <source>
        <dbReference type="EMBL" id="KGF54347.1"/>
    </source>
</evidence>
<dbReference type="RefSeq" id="WP_044942196.1">
    <property type="nucleotide sequence ID" value="NZ_KN174164.1"/>
</dbReference>
<dbReference type="InterPro" id="IPR036698">
    <property type="entry name" value="TM1070-like_sf"/>
</dbReference>
<dbReference type="eggNOG" id="COG4288">
    <property type="taxonomic scope" value="Bacteria"/>
</dbReference>
<keyword evidence="2" id="KW-1185">Reference proteome</keyword>
<accession>A0A096CHQ6</accession>
<dbReference type="Proteomes" id="UP000029585">
    <property type="component" value="Unassembled WGS sequence"/>
</dbReference>
<evidence type="ECO:0008006" key="3">
    <source>
        <dbReference type="Google" id="ProtNLM"/>
    </source>
</evidence>
<protein>
    <recommendedName>
        <fullName evidence="3">Sensory rhodopsin transducer</fullName>
    </recommendedName>
</protein>
<reference evidence="1 2" key="1">
    <citation type="submission" date="2011-08" db="EMBL/GenBank/DDBJ databases">
        <title>The Genome Sequence of Clostridium orbiscindens 1_3_50AFAA.</title>
        <authorList>
            <consortium name="The Broad Institute Genome Sequencing Platform"/>
            <person name="Earl A."/>
            <person name="Ward D."/>
            <person name="Feldgarden M."/>
            <person name="Gevers D."/>
            <person name="Daigneault M."/>
            <person name="Strauss J."/>
            <person name="Allen-Vercoe E."/>
            <person name="Young S.K."/>
            <person name="Zeng Q."/>
            <person name="Gargeya S."/>
            <person name="Fitzgerald M."/>
            <person name="Haas B."/>
            <person name="Abouelleil A."/>
            <person name="Alvarado L."/>
            <person name="Arachchi H.M."/>
            <person name="Berlin A."/>
            <person name="Brown A."/>
            <person name="Chapman S.B."/>
            <person name="Chen Z."/>
            <person name="Dunbar C."/>
            <person name="Freedman E."/>
            <person name="Gearin G."/>
            <person name="Gellesch M."/>
            <person name="Goldberg J."/>
            <person name="Griggs A."/>
            <person name="Gujja S."/>
            <person name="Heiman D."/>
            <person name="Howarth C."/>
            <person name="Larson L."/>
            <person name="Lui A."/>
            <person name="MacDonald P.J.P."/>
            <person name="Montmayeur A."/>
            <person name="Murphy C."/>
            <person name="Neiman D."/>
            <person name="Pearson M."/>
            <person name="Priest M."/>
            <person name="Roberts A."/>
            <person name="Saif S."/>
            <person name="Shea T."/>
            <person name="Shenoy N."/>
            <person name="Sisk P."/>
            <person name="Stolte C."/>
            <person name="Sykes S."/>
            <person name="Wortman J."/>
            <person name="Nusbaum C."/>
            <person name="Birren B."/>
        </authorList>
    </citation>
    <scope>NUCLEOTIDE SEQUENCE [LARGE SCALE GENOMIC DNA]</scope>
    <source>
        <strain evidence="1 2">1_3_50AFAA</strain>
    </source>
</reference>
<organism evidence="1 2">
    <name type="scientific">Flavonifractor plautii 1_3_50AFAA</name>
    <dbReference type="NCBI Taxonomy" id="742738"/>
    <lineage>
        <taxon>Bacteria</taxon>
        <taxon>Bacillati</taxon>
        <taxon>Bacillota</taxon>
        <taxon>Clostridia</taxon>
        <taxon>Eubacteriales</taxon>
        <taxon>Oscillospiraceae</taxon>
        <taxon>Flavonifractor</taxon>
    </lineage>
</organism>
<dbReference type="PATRIC" id="fig|742738.3.peg.3037"/>
<gene>
    <name evidence="1" type="ORF">HMPREF9460_02954</name>
</gene>
<sequence length="126" mass="14645">MGYKYKWYIPDAYLHSRGTGYFTSHEGCAFINETDRDAHVRFTFYFQDREPMTGYTSVVPARRTKHARFDLMENDKGEPVPMNVGYAVVVESDMDMPVQFSHCDTSQPELTFTTTMVPHITLDRED</sequence>
<proteinExistence type="predicted"/>
<dbReference type="InterPro" id="IPR009794">
    <property type="entry name" value="ASRT"/>
</dbReference>
<name>A0A096CHQ6_FLAPL</name>
<dbReference type="SUPFAM" id="SSF89232">
    <property type="entry name" value="Hypothetical protein TM1070"/>
    <property type="match status" value="1"/>
</dbReference>
<dbReference type="AlphaFoldDB" id="A0A096CHQ6"/>
<evidence type="ECO:0000313" key="2">
    <source>
        <dbReference type="Proteomes" id="UP000029585"/>
    </source>
</evidence>
<comment type="caution">
    <text evidence="1">The sequence shown here is derived from an EMBL/GenBank/DDBJ whole genome shotgun (WGS) entry which is preliminary data.</text>
</comment>
<dbReference type="EMBL" id="ADLO01000090">
    <property type="protein sequence ID" value="KGF54347.1"/>
    <property type="molecule type" value="Genomic_DNA"/>
</dbReference>
<dbReference type="HOGENOM" id="CLU_143451_0_0_9"/>
<dbReference type="Pfam" id="PF07100">
    <property type="entry name" value="ASRT"/>
    <property type="match status" value="1"/>
</dbReference>
<dbReference type="Gene3D" id="2.60.290.11">
    <property type="entry name" value="TM1070-like"/>
    <property type="match status" value="1"/>
</dbReference>